<sequence length="148" mass="17004">MAPLLAFFGLCAIYFIVHMYSNSTPPKNKDRRLSKEMNDTVHKKEKERLEEVRRETREYLLKSNYNPRKHKTSLSNKGYRESYRPPTPTRPKDTRRNWDDREDIDTFFTPAHTPTHVPSSSPAPSCGRSYHDDGGGSSSSSDSCGSFD</sequence>
<dbReference type="KEGG" id="vg:19525960"/>
<reference evidence="3" key="1">
    <citation type="submission" date="2014-09" db="EMBL/GenBank/DDBJ databases">
        <authorList>
            <person name="Sauder A.B."/>
            <person name="McKenzie Q.R."/>
            <person name="Temple L.M."/>
            <person name="Alexis B.K."/>
            <person name="Al-Atrache Z."/>
            <person name="Lewis L.O."/>
            <person name="Loesser-Casey K.E."/>
            <person name="Mitchell K.J."/>
        </authorList>
    </citation>
    <scope>NUCLEOTIDE SEQUENCE [LARGE SCALE GENOMIC DNA]</scope>
</reference>
<keyword evidence="3" id="KW-1185">Reference proteome</keyword>
<feature type="compositionally biased region" description="Low complexity" evidence="1">
    <location>
        <begin position="138"/>
        <end position="148"/>
    </location>
</feature>
<feature type="compositionally biased region" description="Basic and acidic residues" evidence="1">
    <location>
        <begin position="90"/>
        <end position="99"/>
    </location>
</feature>
<feature type="region of interest" description="Disordered" evidence="1">
    <location>
        <begin position="24"/>
        <end position="148"/>
    </location>
</feature>
<proteinExistence type="predicted"/>
<evidence type="ECO:0000313" key="3">
    <source>
        <dbReference type="Proteomes" id="UP000026906"/>
    </source>
</evidence>
<name>A0A024B439_9CAUD</name>
<evidence type="ECO:0000256" key="1">
    <source>
        <dbReference type="SAM" id="MobiDB-lite"/>
    </source>
</evidence>
<protein>
    <submittedName>
        <fullName evidence="2">Uncharacterized protein</fullName>
    </submittedName>
</protein>
<dbReference type="Proteomes" id="UP000026906">
    <property type="component" value="Segment"/>
</dbReference>
<accession>A0A024B439</accession>
<feature type="compositionally biased region" description="Basic and acidic residues" evidence="1">
    <location>
        <begin position="27"/>
        <end position="60"/>
    </location>
</feature>
<evidence type="ECO:0000313" key="2">
    <source>
        <dbReference type="EMBL" id="AHZ10833.1"/>
    </source>
</evidence>
<dbReference type="EMBL" id="KJ489401">
    <property type="protein sequence ID" value="AHZ10833.1"/>
    <property type="molecule type" value="Genomic_DNA"/>
</dbReference>
<dbReference type="GeneID" id="19525960"/>
<organism evidence="2 3">
    <name type="scientific">Bacillus phage Megatron</name>
    <dbReference type="NCBI Taxonomy" id="1486661"/>
    <lineage>
        <taxon>Viruses</taxon>
        <taxon>Duplodnaviria</taxon>
        <taxon>Heunggongvirae</taxon>
        <taxon>Uroviricota</taxon>
        <taxon>Caudoviricetes</taxon>
        <taxon>Herelleviridae</taxon>
        <taxon>Bastillevirinae</taxon>
        <taxon>Wphvirus</taxon>
        <taxon>Wphvirus megatron</taxon>
    </lineage>
</organism>
<dbReference type="RefSeq" id="YP_009036322.1">
    <property type="nucleotide sequence ID" value="NC_024211.1"/>
</dbReference>